<name>A0A449BL11_9MOLU</name>
<feature type="coiled-coil region" evidence="1">
    <location>
        <begin position="20"/>
        <end position="51"/>
    </location>
</feature>
<dbReference type="AlphaFoldDB" id="A0A449BL11"/>
<dbReference type="EMBL" id="LR215050">
    <property type="protein sequence ID" value="VEU83161.1"/>
    <property type="molecule type" value="Genomic_DNA"/>
</dbReference>
<gene>
    <name evidence="2" type="ORF">NCTC10172_01218</name>
</gene>
<organism evidence="2 3">
    <name type="scientific">Acholeplasma hippikon</name>
    <dbReference type="NCBI Taxonomy" id="264636"/>
    <lineage>
        <taxon>Bacteria</taxon>
        <taxon>Bacillati</taxon>
        <taxon>Mycoplasmatota</taxon>
        <taxon>Mollicutes</taxon>
        <taxon>Acholeplasmatales</taxon>
        <taxon>Acholeplasmataceae</taxon>
        <taxon>Acholeplasma</taxon>
    </lineage>
</organism>
<proteinExistence type="predicted"/>
<evidence type="ECO:0000256" key="1">
    <source>
        <dbReference type="SAM" id="Coils"/>
    </source>
</evidence>
<keyword evidence="1" id="KW-0175">Coiled coil</keyword>
<dbReference type="RefSeq" id="WP_035370031.1">
    <property type="nucleotide sequence ID" value="NZ_LR215050.1"/>
</dbReference>
<accession>A0A449BL11</accession>
<keyword evidence="3" id="KW-1185">Reference proteome</keyword>
<evidence type="ECO:0000313" key="3">
    <source>
        <dbReference type="Proteomes" id="UP000290909"/>
    </source>
</evidence>
<dbReference type="Proteomes" id="UP000290909">
    <property type="component" value="Chromosome"/>
</dbReference>
<protein>
    <submittedName>
        <fullName evidence="2">Uncharacterized protein</fullName>
    </submittedName>
</protein>
<dbReference type="STRING" id="1408416.GCA_000702765_01301"/>
<sequence length="102" mass="12390">MENILAKNIDKIFYDKRSYLDYLYDLNKEIKNKLEKIKKELDQKIKVITIETLRDIINVKNIEDYESYYRYLFVKECLMIKIKMVSLYMKDTDFKNGIKGSL</sequence>
<evidence type="ECO:0000313" key="2">
    <source>
        <dbReference type="EMBL" id="VEU83161.1"/>
    </source>
</evidence>
<dbReference type="KEGG" id="ahk:NCTC10172_01218"/>
<reference evidence="2 3" key="1">
    <citation type="submission" date="2019-01" db="EMBL/GenBank/DDBJ databases">
        <authorList>
            <consortium name="Pathogen Informatics"/>
        </authorList>
    </citation>
    <scope>NUCLEOTIDE SEQUENCE [LARGE SCALE GENOMIC DNA]</scope>
    <source>
        <strain evidence="2 3">NCTC10172</strain>
    </source>
</reference>